<dbReference type="RefSeq" id="WP_010526883.1">
    <property type="nucleotide sequence ID" value="NZ_AFSL01000023.1"/>
</dbReference>
<gene>
    <name evidence="1" type="ORF">SAMN05444380_101211</name>
</gene>
<evidence type="ECO:0000313" key="2">
    <source>
        <dbReference type="Proteomes" id="UP000181976"/>
    </source>
</evidence>
<dbReference type="EMBL" id="FONA01000001">
    <property type="protein sequence ID" value="SFD74606.1"/>
    <property type="molecule type" value="Genomic_DNA"/>
</dbReference>
<accession>A0A1I1UV25</accession>
<keyword evidence="2" id="KW-1185">Reference proteome</keyword>
<proteinExistence type="predicted"/>
<protein>
    <submittedName>
        <fullName evidence="1">Uncharacterized protein</fullName>
    </submittedName>
</protein>
<dbReference type="InParanoid" id="A0A1I1UV25"/>
<sequence>MYGSLTELGYQAQLKWGRRSGLNSAATDAIAGGGKDAINQMKSVGGGPGGNGSTANGTGLGEVRVVYNTRTGTTTVYWVVDGGYWQPPSPYQYNSPTMPNVVNWLRLHR</sequence>
<evidence type="ECO:0000313" key="1">
    <source>
        <dbReference type="EMBL" id="SFD74606.1"/>
    </source>
</evidence>
<dbReference type="AlphaFoldDB" id="A0A1I1UV25"/>
<dbReference type="Proteomes" id="UP000181976">
    <property type="component" value="Unassembled WGS sequence"/>
</dbReference>
<name>A0A1I1UV25_9BACT</name>
<organism evidence="1 2">
    <name type="scientific">Thermophagus xiamenensis</name>
    <dbReference type="NCBI Taxonomy" id="385682"/>
    <lineage>
        <taxon>Bacteria</taxon>
        <taxon>Pseudomonadati</taxon>
        <taxon>Bacteroidota</taxon>
        <taxon>Bacteroidia</taxon>
        <taxon>Marinilabiliales</taxon>
        <taxon>Marinilabiliaceae</taxon>
        <taxon>Thermophagus</taxon>
    </lineage>
</organism>
<reference evidence="1 2" key="1">
    <citation type="submission" date="2016-10" db="EMBL/GenBank/DDBJ databases">
        <authorList>
            <person name="de Groot N.N."/>
        </authorList>
    </citation>
    <scope>NUCLEOTIDE SEQUENCE [LARGE SCALE GENOMIC DNA]</scope>
    <source>
        <strain evidence="1 2">DSM 19012</strain>
    </source>
</reference>